<sequence>MQASFIVDYIEPLITVTALFFTIINWIISQRLNAFNQKLSLFEKSFGEDISNLEKKIDKIYDLFLSQNIRLHK</sequence>
<protein>
    <submittedName>
        <fullName evidence="2">Uncharacterized protein</fullName>
    </submittedName>
</protein>
<evidence type="ECO:0000313" key="2">
    <source>
        <dbReference type="EMBL" id="EMG29747.1"/>
    </source>
</evidence>
<dbReference type="EMBL" id="AOTD01000245">
    <property type="protein sequence ID" value="EMG29747.1"/>
    <property type="molecule type" value="Genomic_DNA"/>
</dbReference>
<gene>
    <name evidence="2" type="ORF">H740_10157</name>
</gene>
<name>M3JAM8_9BACT</name>
<accession>M3JAM8</accession>
<keyword evidence="1" id="KW-0472">Membrane</keyword>
<keyword evidence="1" id="KW-0812">Transmembrane</keyword>
<comment type="caution">
    <text evidence="2">The sequence shown here is derived from an EMBL/GenBank/DDBJ whole genome shotgun (WGS) entry which is preliminary data.</text>
</comment>
<reference evidence="2 3" key="1">
    <citation type="submission" date="2013-02" db="EMBL/GenBank/DDBJ databases">
        <title>Co-occurrence of anaerobic bacteria in colorectal carcinomas.</title>
        <authorList>
            <person name="Holt R.A."/>
            <person name="Warren R.L."/>
            <person name="Allen-Vercoe E."/>
            <person name="Pleasance S."/>
            <person name="Freeman D.J."/>
            <person name="Watson P."/>
            <person name="Moore R."/>
            <person name="Cochrane K."/>
        </authorList>
    </citation>
    <scope>NUCLEOTIDE SEQUENCE [LARGE SCALE GENOMIC DNA]</scope>
    <source>
        <strain evidence="2 3">CC57C</strain>
    </source>
</reference>
<evidence type="ECO:0000313" key="3">
    <source>
        <dbReference type="Proteomes" id="UP000011782"/>
    </source>
</evidence>
<proteinExistence type="predicted"/>
<evidence type="ECO:0000256" key="1">
    <source>
        <dbReference type="SAM" id="Phobius"/>
    </source>
</evidence>
<organism evidence="2 3">
    <name type="scientific">Campylobacter showae CC57C</name>
    <dbReference type="NCBI Taxonomy" id="1073353"/>
    <lineage>
        <taxon>Bacteria</taxon>
        <taxon>Pseudomonadati</taxon>
        <taxon>Campylobacterota</taxon>
        <taxon>Epsilonproteobacteria</taxon>
        <taxon>Campylobacterales</taxon>
        <taxon>Campylobacteraceae</taxon>
        <taxon>Campylobacter</taxon>
    </lineage>
</organism>
<keyword evidence="1" id="KW-1133">Transmembrane helix</keyword>
<dbReference type="Proteomes" id="UP000011782">
    <property type="component" value="Unassembled WGS sequence"/>
</dbReference>
<dbReference type="STRING" id="1073353.H740_10157"/>
<dbReference type="PATRIC" id="fig|1073353.3.peg.2173"/>
<feature type="transmembrane region" description="Helical" evidence="1">
    <location>
        <begin position="6"/>
        <end position="28"/>
    </location>
</feature>
<dbReference type="AlphaFoldDB" id="M3JAM8"/>